<dbReference type="EMBL" id="JAEPRD010000586">
    <property type="protein sequence ID" value="KAG2190715.1"/>
    <property type="molecule type" value="Genomic_DNA"/>
</dbReference>
<comment type="caution">
    <text evidence="2">The sequence shown here is derived from an EMBL/GenBank/DDBJ whole genome shotgun (WGS) entry which is preliminary data.</text>
</comment>
<keyword evidence="3" id="KW-1185">Reference proteome</keyword>
<name>A0A8H7UPH0_9FUNG</name>
<proteinExistence type="predicted"/>
<dbReference type="InterPro" id="IPR038717">
    <property type="entry name" value="Tc1-like_DDE_dom"/>
</dbReference>
<dbReference type="PANTHER" id="PTHR46564">
    <property type="entry name" value="TRANSPOSASE"/>
    <property type="match status" value="1"/>
</dbReference>
<dbReference type="AlphaFoldDB" id="A0A8H7UPH0"/>
<dbReference type="SUPFAM" id="SSF53098">
    <property type="entry name" value="Ribonuclease H-like"/>
    <property type="match status" value="1"/>
</dbReference>
<sequence length="111" mass="13062">MDVLDRHGKHGFYIVMDNCRIHHSHYVVDAIESRGYKPLFMPPYSPFLNPIEECWSKIKKHIKRNPLFTLDTLTPRIKAACATITTEDCNGWIRHSETYWDKCLNKESKLV</sequence>
<dbReference type="InterPro" id="IPR012337">
    <property type="entry name" value="RNaseH-like_sf"/>
</dbReference>
<evidence type="ECO:0000259" key="1">
    <source>
        <dbReference type="Pfam" id="PF13358"/>
    </source>
</evidence>
<dbReference type="PANTHER" id="PTHR46564:SF1">
    <property type="entry name" value="TRANSPOSASE"/>
    <property type="match status" value="1"/>
</dbReference>
<reference evidence="2" key="1">
    <citation type="submission" date="2020-12" db="EMBL/GenBank/DDBJ databases">
        <title>Metabolic potential, ecology and presence of endohyphal bacteria is reflected in genomic diversity of Mucoromycotina.</title>
        <authorList>
            <person name="Muszewska A."/>
            <person name="Okrasinska A."/>
            <person name="Steczkiewicz K."/>
            <person name="Drgas O."/>
            <person name="Orlowska M."/>
            <person name="Perlinska-Lenart U."/>
            <person name="Aleksandrzak-Piekarczyk T."/>
            <person name="Szatraj K."/>
            <person name="Zielenkiewicz U."/>
            <person name="Pilsyk S."/>
            <person name="Malc E."/>
            <person name="Mieczkowski P."/>
            <person name="Kruszewska J.S."/>
            <person name="Biernat P."/>
            <person name="Pawlowska J."/>
        </authorList>
    </citation>
    <scope>NUCLEOTIDE SEQUENCE</scope>
    <source>
        <strain evidence="2">WA0000017839</strain>
    </source>
</reference>
<dbReference type="Pfam" id="PF13358">
    <property type="entry name" value="DDE_3"/>
    <property type="match status" value="1"/>
</dbReference>
<dbReference type="OrthoDB" id="2217172at2759"/>
<accession>A0A8H7UPH0</accession>
<evidence type="ECO:0000313" key="2">
    <source>
        <dbReference type="EMBL" id="KAG2190715.1"/>
    </source>
</evidence>
<feature type="domain" description="Tc1-like transposase DDE" evidence="1">
    <location>
        <begin position="3"/>
        <end position="69"/>
    </location>
</feature>
<dbReference type="InterPro" id="IPR036397">
    <property type="entry name" value="RNaseH_sf"/>
</dbReference>
<protein>
    <recommendedName>
        <fullName evidence="1">Tc1-like transposase DDE domain-containing protein</fullName>
    </recommendedName>
</protein>
<dbReference type="Proteomes" id="UP000603453">
    <property type="component" value="Unassembled WGS sequence"/>
</dbReference>
<evidence type="ECO:0000313" key="3">
    <source>
        <dbReference type="Proteomes" id="UP000603453"/>
    </source>
</evidence>
<dbReference type="Gene3D" id="3.30.420.10">
    <property type="entry name" value="Ribonuclease H-like superfamily/Ribonuclease H"/>
    <property type="match status" value="1"/>
</dbReference>
<gene>
    <name evidence="2" type="ORF">INT47_002863</name>
</gene>
<organism evidence="2 3">
    <name type="scientific">Mucor saturninus</name>
    <dbReference type="NCBI Taxonomy" id="64648"/>
    <lineage>
        <taxon>Eukaryota</taxon>
        <taxon>Fungi</taxon>
        <taxon>Fungi incertae sedis</taxon>
        <taxon>Mucoromycota</taxon>
        <taxon>Mucoromycotina</taxon>
        <taxon>Mucoromycetes</taxon>
        <taxon>Mucorales</taxon>
        <taxon>Mucorineae</taxon>
        <taxon>Mucoraceae</taxon>
        <taxon>Mucor</taxon>
    </lineage>
</organism>
<dbReference type="GO" id="GO:0003676">
    <property type="term" value="F:nucleic acid binding"/>
    <property type="evidence" value="ECO:0007669"/>
    <property type="project" value="InterPro"/>
</dbReference>